<evidence type="ECO:0000256" key="2">
    <source>
        <dbReference type="ARBA" id="ARBA00005650"/>
    </source>
</evidence>
<reference evidence="8 9" key="1">
    <citation type="submission" date="2017-09" db="EMBL/GenBank/DDBJ databases">
        <authorList>
            <consortium name="International Durum Wheat Genome Sequencing Consortium (IDWGSC)"/>
            <person name="Milanesi L."/>
        </authorList>
    </citation>
    <scope>NUCLEOTIDE SEQUENCE [LARGE SCALE GENOMIC DNA]</scope>
    <source>
        <strain evidence="9">cv. Svevo</strain>
    </source>
</reference>
<evidence type="ECO:0000256" key="3">
    <source>
        <dbReference type="ARBA" id="ARBA00022525"/>
    </source>
</evidence>
<evidence type="ECO:0008006" key="10">
    <source>
        <dbReference type="Google" id="ProtNLM"/>
    </source>
</evidence>
<dbReference type="PRINTS" id="PR01225">
    <property type="entry name" value="EXPANSNFAMLY"/>
</dbReference>
<dbReference type="PROSITE" id="PS50842">
    <property type="entry name" value="EXPANSIN_EG45"/>
    <property type="match status" value="2"/>
</dbReference>
<dbReference type="InterPro" id="IPR036908">
    <property type="entry name" value="RlpA-like_sf"/>
</dbReference>
<feature type="chain" id="PRO_5040337289" description="Expansin" evidence="5">
    <location>
        <begin position="27"/>
        <end position="537"/>
    </location>
</feature>
<dbReference type="SUPFAM" id="SSF50685">
    <property type="entry name" value="Barwin-like endoglucanases"/>
    <property type="match status" value="2"/>
</dbReference>
<proteinExistence type="inferred from homology"/>
<protein>
    <recommendedName>
        <fullName evidence="10">Expansin</fullName>
    </recommendedName>
</protein>
<evidence type="ECO:0000256" key="1">
    <source>
        <dbReference type="ARBA" id="ARBA00004613"/>
    </source>
</evidence>
<dbReference type="SMART" id="SM00837">
    <property type="entry name" value="DPBB_1"/>
    <property type="match status" value="2"/>
</dbReference>
<dbReference type="InterPro" id="IPR036749">
    <property type="entry name" value="Expansin_CBD_sf"/>
</dbReference>
<dbReference type="InterPro" id="IPR005795">
    <property type="entry name" value="LolPI"/>
</dbReference>
<dbReference type="InterPro" id="IPR007118">
    <property type="entry name" value="Expan_Lol_pI"/>
</dbReference>
<dbReference type="GO" id="GO:0005576">
    <property type="term" value="C:extracellular region"/>
    <property type="evidence" value="ECO:0007669"/>
    <property type="project" value="UniProtKB-SubCell"/>
</dbReference>
<dbReference type="PROSITE" id="PS50843">
    <property type="entry name" value="EXPANSIN_CBD"/>
    <property type="match status" value="2"/>
</dbReference>
<keyword evidence="4 5" id="KW-0732">Signal</keyword>
<dbReference type="Gene3D" id="2.60.40.760">
    <property type="entry name" value="Expansin, cellulose-binding-like domain"/>
    <property type="match status" value="2"/>
</dbReference>
<dbReference type="CDD" id="cd22275">
    <property type="entry name" value="DPBB_EXPB_N"/>
    <property type="match status" value="1"/>
</dbReference>
<feature type="signal peptide" evidence="5">
    <location>
        <begin position="1"/>
        <end position="26"/>
    </location>
</feature>
<feature type="domain" description="Expansin-like EG45" evidence="6">
    <location>
        <begin position="317"/>
        <end position="426"/>
    </location>
</feature>
<evidence type="ECO:0000313" key="9">
    <source>
        <dbReference type="Proteomes" id="UP000324705"/>
    </source>
</evidence>
<dbReference type="SUPFAM" id="SSF49590">
    <property type="entry name" value="PHL pollen allergen"/>
    <property type="match status" value="2"/>
</dbReference>
<evidence type="ECO:0000256" key="4">
    <source>
        <dbReference type="ARBA" id="ARBA00022729"/>
    </source>
</evidence>
<organism evidence="8 9">
    <name type="scientific">Triticum turgidum subsp. durum</name>
    <name type="common">Durum wheat</name>
    <name type="synonym">Triticum durum</name>
    <dbReference type="NCBI Taxonomy" id="4567"/>
    <lineage>
        <taxon>Eukaryota</taxon>
        <taxon>Viridiplantae</taxon>
        <taxon>Streptophyta</taxon>
        <taxon>Embryophyta</taxon>
        <taxon>Tracheophyta</taxon>
        <taxon>Spermatophyta</taxon>
        <taxon>Magnoliopsida</taxon>
        <taxon>Liliopsida</taxon>
        <taxon>Poales</taxon>
        <taxon>Poaceae</taxon>
        <taxon>BOP clade</taxon>
        <taxon>Pooideae</taxon>
        <taxon>Triticodae</taxon>
        <taxon>Triticeae</taxon>
        <taxon>Triticinae</taxon>
        <taxon>Triticum</taxon>
    </lineage>
</organism>
<evidence type="ECO:0000256" key="5">
    <source>
        <dbReference type="SAM" id="SignalP"/>
    </source>
</evidence>
<name>A0A9R1PY40_TRITD</name>
<dbReference type="InterPro" id="IPR007117">
    <property type="entry name" value="Expansin_CBD"/>
</dbReference>
<feature type="domain" description="Expansin-like EG45" evidence="6">
    <location>
        <begin position="54"/>
        <end position="163"/>
    </location>
</feature>
<dbReference type="InterPro" id="IPR009009">
    <property type="entry name" value="RlpA-like_DPBB"/>
</dbReference>
<dbReference type="Proteomes" id="UP000324705">
    <property type="component" value="Chromosome 2B"/>
</dbReference>
<dbReference type="PANTHER" id="PTHR31692">
    <property type="entry name" value="EXPANSIN-B3"/>
    <property type="match status" value="1"/>
</dbReference>
<feature type="domain" description="Expansin-like CBD" evidence="7">
    <location>
        <begin position="176"/>
        <end position="258"/>
    </location>
</feature>
<sequence length="537" mass="56312">MASKLQLPRSFIAIVVLATVIHPCTSVEFHRKLASWSNAGATWYGAANGAGSDGGACGYKGAVDQPPFSSMIAAGGPSLYASGLGCGSCYQVKCTGNTACSSSPVTVVITDQCPGGPCLEEPHFDLSGTAFGAMAKPGQADQLRAAGVLQIQFTRVQCNWDGVKLTFVVDAGSNPNYLAVLVQYQNGDGNLSGVELMQSGAAAAWTPMQHSWGAVWKLDAGSALQAPLSLRLTSSSGKKLVASNVIPLGWKAGSAYQSTYGEACVYERMNRLKVSEKSEETAPFVALRKIVLKDVGSNDADWIRDLRFILIAAQKNCGACGYQSAVGQHPFSSMIAAGGPSFFKSGKGCGACYQVKCTGNKACSGRPVTVVITDNCPDGICASEDHFDMSGTAFGAMANRGMADRLRSAGQLKIHYARVPCNYNGMNIVFKVDAGSNPFYLSVLIIYQAGDGDLSAVDIMQGGCAPGHHNDHGAPWMAMKQSWGALWLLQSNNGKPLQAPFSFRLTSGSGKVLEVTNAIPSGWTAGTSYSSSVNYAS</sequence>
<accession>A0A9R1PY40</accession>
<evidence type="ECO:0000259" key="7">
    <source>
        <dbReference type="PROSITE" id="PS50843"/>
    </source>
</evidence>
<dbReference type="Pfam" id="PF03330">
    <property type="entry name" value="DPBB_1"/>
    <property type="match status" value="2"/>
</dbReference>
<comment type="subcellular location">
    <subcellularLocation>
        <location evidence="1">Secreted</location>
    </subcellularLocation>
</comment>
<dbReference type="PRINTS" id="PR00829">
    <property type="entry name" value="LOLP1ALLERGN"/>
</dbReference>
<keyword evidence="9" id="KW-1185">Reference proteome</keyword>
<dbReference type="EMBL" id="LT934114">
    <property type="protein sequence ID" value="VAH50709.1"/>
    <property type="molecule type" value="Genomic_DNA"/>
</dbReference>
<dbReference type="Gramene" id="TRITD2Bv1G204120.2">
    <property type="protein sequence ID" value="TRITD2Bv1G204120.2"/>
    <property type="gene ID" value="TRITD2Bv1G204120"/>
</dbReference>
<dbReference type="Pfam" id="PF01357">
    <property type="entry name" value="Expansin_C"/>
    <property type="match status" value="2"/>
</dbReference>
<evidence type="ECO:0000313" key="8">
    <source>
        <dbReference type="EMBL" id="VAH50709.1"/>
    </source>
</evidence>
<comment type="similarity">
    <text evidence="2">Belongs to the expansin family. Expansin B subfamily.</text>
</comment>
<dbReference type="PANTHER" id="PTHR31692:SF76">
    <property type="entry name" value="EXPANSIN-B15"/>
    <property type="match status" value="1"/>
</dbReference>
<evidence type="ECO:0000259" key="6">
    <source>
        <dbReference type="PROSITE" id="PS50842"/>
    </source>
</evidence>
<dbReference type="AlphaFoldDB" id="A0A9R1PY40"/>
<dbReference type="InterPro" id="IPR007112">
    <property type="entry name" value="Expansin/allergen_DPBB_dom"/>
</dbReference>
<gene>
    <name evidence="8" type="ORF">TRITD_2Bv1G204120</name>
</gene>
<feature type="domain" description="Expansin-like CBD" evidence="7">
    <location>
        <begin position="439"/>
        <end position="531"/>
    </location>
</feature>
<keyword evidence="3" id="KW-0964">Secreted</keyword>
<dbReference type="Gene3D" id="2.40.40.10">
    <property type="entry name" value="RlpA-like domain"/>
    <property type="match status" value="2"/>
</dbReference>